<dbReference type="SUPFAM" id="SSF51419">
    <property type="entry name" value="PLP-binding barrel"/>
    <property type="match status" value="1"/>
</dbReference>
<reference evidence="6" key="1">
    <citation type="journal article" date="2015" name="MBio">
        <title>Genome-Resolved Metagenomic Analysis Reveals Roles for Candidate Phyla and Other Microbial Community Members in Biogeochemical Transformations in Oil Reservoirs.</title>
        <authorList>
            <person name="Hu P."/>
            <person name="Tom L."/>
            <person name="Singh A."/>
            <person name="Thomas B.C."/>
            <person name="Baker B.J."/>
            <person name="Piceno Y.M."/>
            <person name="Andersen G.L."/>
            <person name="Banfield J.F."/>
        </authorList>
    </citation>
    <scope>NUCLEOTIDE SEQUENCE [LARGE SCALE GENOMIC DNA]</scope>
</reference>
<dbReference type="InterPro" id="IPR029066">
    <property type="entry name" value="PLP-binding_barrel"/>
</dbReference>
<dbReference type="GO" id="GO:0008784">
    <property type="term" value="F:alanine racemase activity"/>
    <property type="evidence" value="ECO:0007669"/>
    <property type="project" value="TreeGrafter"/>
</dbReference>
<keyword evidence="2" id="KW-0663">Pyridoxal phosphate</keyword>
<dbReference type="GO" id="GO:0030170">
    <property type="term" value="F:pyridoxal phosphate binding"/>
    <property type="evidence" value="ECO:0007669"/>
    <property type="project" value="TreeGrafter"/>
</dbReference>
<accession>A0A101EL68</accession>
<comment type="caution">
    <text evidence="5">The sequence shown here is derived from an EMBL/GenBank/DDBJ whole genome shotgun (WGS) entry which is preliminary data.</text>
</comment>
<organism evidence="5 6">
    <name type="scientific">Thermococcus sibiricus</name>
    <dbReference type="NCBI Taxonomy" id="172049"/>
    <lineage>
        <taxon>Archaea</taxon>
        <taxon>Methanobacteriati</taxon>
        <taxon>Methanobacteriota</taxon>
        <taxon>Thermococci</taxon>
        <taxon>Thermococcales</taxon>
        <taxon>Thermococcaceae</taxon>
        <taxon>Thermococcus</taxon>
    </lineage>
</organism>
<feature type="domain" description="Alanine racemase N-terminal" evidence="4">
    <location>
        <begin position="7"/>
        <end position="222"/>
    </location>
</feature>
<proteinExistence type="predicted"/>
<sequence>MFPALEINLSAIEDNVRRVVEFCTSYGINVVGITKGACGEPKVAKAILRGGVQILGDSRIQNIIKMKESNVKAEFMLIRSPMISEVESVVKYAEYSLNSELKVLEQLSKASLEYGRRHKAIIMVDVGDRREGIMPNEFVPFLKEAKKLKGVEIVGVGTNLGCFGGVLPTPRNHEMLKKLTEKVKYILGIENPIISSGGTVVLNLLEREQSSYGINQLRIGEGILLGTDSTGNRTIPWLRQDTFTLKAEIVEVKWKPSLPEGPVGKDAFGNTPIFEDLGIRKRAILALGKQDTEISGLFPLYSGVKVLGGSSDHTIIDITESKVPLDVGDIVKFKLSYSAMLRGMTSPYVHKAYI</sequence>
<dbReference type="RefSeq" id="WP_015849841.1">
    <property type="nucleotide sequence ID" value="NZ_LGFD01000024.1"/>
</dbReference>
<name>A0A101EL68_9EURY</name>
<dbReference type="AlphaFoldDB" id="A0A101EL68"/>
<gene>
    <name evidence="5" type="ORF">XD54_1298</name>
</gene>
<dbReference type="GO" id="GO:0005829">
    <property type="term" value="C:cytosol"/>
    <property type="evidence" value="ECO:0007669"/>
    <property type="project" value="TreeGrafter"/>
</dbReference>
<dbReference type="PANTHER" id="PTHR30511:SF3">
    <property type="entry name" value="LYSINE RACEMASE"/>
    <property type="match status" value="1"/>
</dbReference>
<evidence type="ECO:0000259" key="4">
    <source>
        <dbReference type="Pfam" id="PF01168"/>
    </source>
</evidence>
<dbReference type="CDD" id="cd06815">
    <property type="entry name" value="PLPDE_III_AR_like_1"/>
    <property type="match status" value="1"/>
</dbReference>
<comment type="cofactor">
    <cofactor evidence="1">
        <name>pyridoxal 5'-phosphate</name>
        <dbReference type="ChEBI" id="CHEBI:597326"/>
    </cofactor>
</comment>
<dbReference type="GeneID" id="8096583"/>
<evidence type="ECO:0000256" key="3">
    <source>
        <dbReference type="ARBA" id="ARBA00023235"/>
    </source>
</evidence>
<protein>
    <submittedName>
        <fullName evidence="5">Alanine racemase, N-terminal</fullName>
    </submittedName>
</protein>
<dbReference type="InterPro" id="IPR000821">
    <property type="entry name" value="Ala_racemase"/>
</dbReference>
<dbReference type="Gene3D" id="3.20.20.10">
    <property type="entry name" value="Alanine racemase"/>
    <property type="match status" value="1"/>
</dbReference>
<dbReference type="EMBL" id="LGFD01000024">
    <property type="protein sequence ID" value="KUK17418.1"/>
    <property type="molecule type" value="Genomic_DNA"/>
</dbReference>
<dbReference type="OMA" id="IIMIEMG"/>
<dbReference type="PATRIC" id="fig|172049.5.peg.132"/>
<dbReference type="Proteomes" id="UP000053911">
    <property type="component" value="Unassembled WGS sequence"/>
</dbReference>
<evidence type="ECO:0000313" key="5">
    <source>
        <dbReference type="EMBL" id="KUK17418.1"/>
    </source>
</evidence>
<dbReference type="PANTHER" id="PTHR30511">
    <property type="entry name" value="ALANINE RACEMASE"/>
    <property type="match status" value="1"/>
</dbReference>
<dbReference type="InterPro" id="IPR001608">
    <property type="entry name" value="Ala_racemase_N"/>
</dbReference>
<dbReference type="Pfam" id="PF01168">
    <property type="entry name" value="Ala_racemase_N"/>
    <property type="match status" value="1"/>
</dbReference>
<keyword evidence="3" id="KW-0413">Isomerase</keyword>
<evidence type="ECO:0000256" key="1">
    <source>
        <dbReference type="ARBA" id="ARBA00001933"/>
    </source>
</evidence>
<evidence type="ECO:0000256" key="2">
    <source>
        <dbReference type="ARBA" id="ARBA00022898"/>
    </source>
</evidence>
<evidence type="ECO:0000313" key="6">
    <source>
        <dbReference type="Proteomes" id="UP000053911"/>
    </source>
</evidence>